<name>A0ACD5VHH0_AVESA</name>
<evidence type="ECO:0000313" key="1">
    <source>
        <dbReference type="EnsemblPlants" id="AVESA.00010b.r2.3AG0422810.1.CDS.1"/>
    </source>
</evidence>
<dbReference type="Proteomes" id="UP001732700">
    <property type="component" value="Chromosome 3A"/>
</dbReference>
<accession>A0ACD5VHH0</accession>
<organism evidence="1 2">
    <name type="scientific">Avena sativa</name>
    <name type="common">Oat</name>
    <dbReference type="NCBI Taxonomy" id="4498"/>
    <lineage>
        <taxon>Eukaryota</taxon>
        <taxon>Viridiplantae</taxon>
        <taxon>Streptophyta</taxon>
        <taxon>Embryophyta</taxon>
        <taxon>Tracheophyta</taxon>
        <taxon>Spermatophyta</taxon>
        <taxon>Magnoliopsida</taxon>
        <taxon>Liliopsida</taxon>
        <taxon>Poales</taxon>
        <taxon>Poaceae</taxon>
        <taxon>BOP clade</taxon>
        <taxon>Pooideae</taxon>
        <taxon>Poodae</taxon>
        <taxon>Poeae</taxon>
        <taxon>Poeae Chloroplast Group 1 (Aveneae type)</taxon>
        <taxon>Aveninae</taxon>
        <taxon>Avena</taxon>
    </lineage>
</organism>
<reference evidence="1" key="1">
    <citation type="submission" date="2021-05" db="EMBL/GenBank/DDBJ databases">
        <authorList>
            <person name="Scholz U."/>
            <person name="Mascher M."/>
            <person name="Fiebig A."/>
        </authorList>
    </citation>
    <scope>NUCLEOTIDE SEQUENCE [LARGE SCALE GENOMIC DNA]</scope>
</reference>
<reference evidence="1" key="2">
    <citation type="submission" date="2025-09" db="UniProtKB">
        <authorList>
            <consortium name="EnsemblPlants"/>
        </authorList>
    </citation>
    <scope>IDENTIFICATION</scope>
</reference>
<protein>
    <submittedName>
        <fullName evidence="1">Uncharacterized protein</fullName>
    </submittedName>
</protein>
<evidence type="ECO:0000313" key="2">
    <source>
        <dbReference type="Proteomes" id="UP001732700"/>
    </source>
</evidence>
<sequence>MNIGRRGVELDTRCVICNRLFEDGGHLFLRCKEVKACWRVLELEDVRTQLCACPSPLQLLEKVFALPAETKLRVIALLWCWWTERNKVNHQERRLGVEEFRFLILRLTAEWKEHLEKEIMVPARPTRCWLPPPVDVIKINVDGSFLDNSNTGGWGAIGRNHTGEPVFAACGRIPAAAEALQTELLALIHVIPVAEQLGIGRVIISTDCTKLKHAIETSAYDLSRLGPLFMQAKYLMRMAFSNYSVEYCPRACNSPAHRLAALGGVLNHASQVWLHDFPPDVTTLVANDGVGP</sequence>
<proteinExistence type="predicted"/>
<keyword evidence="2" id="KW-1185">Reference proteome</keyword>
<dbReference type="EnsemblPlants" id="AVESA.00010b.r2.3AG0422810.1">
    <property type="protein sequence ID" value="AVESA.00010b.r2.3AG0422810.1.CDS.1"/>
    <property type="gene ID" value="AVESA.00010b.r2.3AG0422810"/>
</dbReference>